<reference evidence="2" key="1">
    <citation type="submission" date="2020-07" db="EMBL/GenBank/DDBJ databases">
        <title>Genome sequence and genetic diversity analysis of an under-domesticated orphan crop, white fonio (Digitaria exilis).</title>
        <authorList>
            <person name="Bennetzen J.L."/>
            <person name="Chen S."/>
            <person name="Ma X."/>
            <person name="Wang X."/>
            <person name="Yssel A.E.J."/>
            <person name="Chaluvadi S.R."/>
            <person name="Johnson M."/>
            <person name="Gangashetty P."/>
            <person name="Hamidou F."/>
            <person name="Sanogo M.D."/>
            <person name="Zwaenepoel A."/>
            <person name="Wallace J."/>
            <person name="Van De Peer Y."/>
            <person name="Van Deynze A."/>
        </authorList>
    </citation>
    <scope>NUCLEOTIDE SEQUENCE</scope>
    <source>
        <tissue evidence="2">Leaves</tissue>
    </source>
</reference>
<feature type="compositionally biased region" description="Basic residues" evidence="1">
    <location>
        <begin position="54"/>
        <end position="65"/>
    </location>
</feature>
<sequence length="144" mass="15044">MAEVCRATGLLSTTSREACGDDGGGATLLFLLRARPLQVTEILPAGWAPGGGSGRRRRASRRGLRARAGTVRPAAASSWLLRPSRAARGGGIGWDGMGSDGSGVRWRTDDVRGGHVRNSGSGRRERQGRGELGGHGLARGFARL</sequence>
<feature type="compositionally biased region" description="Gly residues" evidence="1">
    <location>
        <begin position="92"/>
        <end position="101"/>
    </location>
</feature>
<accession>A0A835FWF2</accession>
<proteinExistence type="predicted"/>
<protein>
    <submittedName>
        <fullName evidence="2">Uncharacterized protein</fullName>
    </submittedName>
</protein>
<name>A0A835FWF2_9POAL</name>
<dbReference type="AlphaFoldDB" id="A0A835FWF2"/>
<evidence type="ECO:0000256" key="1">
    <source>
        <dbReference type="SAM" id="MobiDB-lite"/>
    </source>
</evidence>
<feature type="region of interest" description="Disordered" evidence="1">
    <location>
        <begin position="49"/>
        <end position="68"/>
    </location>
</feature>
<dbReference type="EMBL" id="JACEFO010000183">
    <property type="protein sequence ID" value="KAF8779454.1"/>
    <property type="molecule type" value="Genomic_DNA"/>
</dbReference>
<organism evidence="2 3">
    <name type="scientific">Digitaria exilis</name>
    <dbReference type="NCBI Taxonomy" id="1010633"/>
    <lineage>
        <taxon>Eukaryota</taxon>
        <taxon>Viridiplantae</taxon>
        <taxon>Streptophyta</taxon>
        <taxon>Embryophyta</taxon>
        <taxon>Tracheophyta</taxon>
        <taxon>Spermatophyta</taxon>
        <taxon>Magnoliopsida</taxon>
        <taxon>Liliopsida</taxon>
        <taxon>Poales</taxon>
        <taxon>Poaceae</taxon>
        <taxon>PACMAD clade</taxon>
        <taxon>Panicoideae</taxon>
        <taxon>Panicodae</taxon>
        <taxon>Paniceae</taxon>
        <taxon>Anthephorinae</taxon>
        <taxon>Digitaria</taxon>
    </lineage>
</organism>
<dbReference type="Proteomes" id="UP000636709">
    <property type="component" value="Unassembled WGS sequence"/>
</dbReference>
<feature type="region of interest" description="Disordered" evidence="1">
    <location>
        <begin position="92"/>
        <end position="144"/>
    </location>
</feature>
<keyword evidence="3" id="KW-1185">Reference proteome</keyword>
<evidence type="ECO:0000313" key="2">
    <source>
        <dbReference type="EMBL" id="KAF8779454.1"/>
    </source>
</evidence>
<gene>
    <name evidence="2" type="ORF">HU200_002729</name>
</gene>
<evidence type="ECO:0000313" key="3">
    <source>
        <dbReference type="Proteomes" id="UP000636709"/>
    </source>
</evidence>
<comment type="caution">
    <text evidence="2">The sequence shown here is derived from an EMBL/GenBank/DDBJ whole genome shotgun (WGS) entry which is preliminary data.</text>
</comment>